<evidence type="ECO:0000313" key="4">
    <source>
        <dbReference type="Proteomes" id="UP000095287"/>
    </source>
</evidence>
<dbReference type="PROSITE" id="PS00135">
    <property type="entry name" value="TRYPSIN_SER"/>
    <property type="match status" value="1"/>
</dbReference>
<evidence type="ECO:0000259" key="3">
    <source>
        <dbReference type="PROSITE" id="PS50240"/>
    </source>
</evidence>
<keyword evidence="2" id="KW-0378">Hydrolase</keyword>
<dbReference type="InterPro" id="IPR033116">
    <property type="entry name" value="TRYPSIN_SER"/>
</dbReference>
<keyword evidence="2" id="KW-0720">Serine protease</keyword>
<sequence>MPISLRGSDVCLKRTKFKGYFQRSNVRISSKLLSRFLVAFIRHSLSPGKIKRRRMTVLRSPNWKHQNGKDLYLYKSAIVGKSFQNVAPCCDSLPSTSSSHTVSRRNSVCAQHVRADTKGTFCFVASERCSVVIGARRSLITSAHFDLKEVISAPLKIISGDIHSTMSLLLLLSLVGVALASPLQNRALSEEEFQDLMKDVKSPGELMLTMVLQIFGGRRASTGQFPSQVFLMLSGRGGRSICGGTLLSPKHVLTAAHCVDDVGRGSVAMMGVVDRSSAYSTPGVQVVGIAAYSKHPGYSGSGSLQNDIAVVHLASAVQLTATVQIVKIRRDDNSLVTMPQGTVVGFGTTHFVNNQPQSSDYLMFASVPITSHAICRQRWAQASGNQVKISDSQVCGGANGVGIGPGDSGGPLQVNVAGEWIQIGLSSFVVNNNQLMNQQGTHPGVFTRVAKFCDFIQQATDNSFKCL</sequence>
<dbReference type="PROSITE" id="PS00134">
    <property type="entry name" value="TRYPSIN_HIS"/>
    <property type="match status" value="1"/>
</dbReference>
<keyword evidence="1" id="KW-1015">Disulfide bond</keyword>
<dbReference type="CDD" id="cd00190">
    <property type="entry name" value="Tryp_SPc"/>
    <property type="match status" value="1"/>
</dbReference>
<dbReference type="Pfam" id="PF00089">
    <property type="entry name" value="Trypsin"/>
    <property type="match status" value="1"/>
</dbReference>
<reference evidence="5" key="1">
    <citation type="submission" date="2016-11" db="UniProtKB">
        <authorList>
            <consortium name="WormBaseParasite"/>
        </authorList>
    </citation>
    <scope>IDENTIFICATION</scope>
</reference>
<organism evidence="4 5">
    <name type="scientific">Steinernema glaseri</name>
    <dbReference type="NCBI Taxonomy" id="37863"/>
    <lineage>
        <taxon>Eukaryota</taxon>
        <taxon>Metazoa</taxon>
        <taxon>Ecdysozoa</taxon>
        <taxon>Nematoda</taxon>
        <taxon>Chromadorea</taxon>
        <taxon>Rhabditida</taxon>
        <taxon>Tylenchina</taxon>
        <taxon>Panagrolaimomorpha</taxon>
        <taxon>Strongyloidoidea</taxon>
        <taxon>Steinernematidae</taxon>
        <taxon>Steinernema</taxon>
    </lineage>
</organism>
<dbReference type="Proteomes" id="UP000095287">
    <property type="component" value="Unplaced"/>
</dbReference>
<dbReference type="PRINTS" id="PR00722">
    <property type="entry name" value="CHYMOTRYPSIN"/>
</dbReference>
<dbReference type="InterPro" id="IPR018114">
    <property type="entry name" value="TRYPSIN_HIS"/>
</dbReference>
<keyword evidence="2" id="KW-0645">Protease</keyword>
<dbReference type="GO" id="GO:0004252">
    <property type="term" value="F:serine-type endopeptidase activity"/>
    <property type="evidence" value="ECO:0007669"/>
    <property type="project" value="InterPro"/>
</dbReference>
<dbReference type="InterPro" id="IPR001254">
    <property type="entry name" value="Trypsin_dom"/>
</dbReference>
<feature type="domain" description="Peptidase S1" evidence="3">
    <location>
        <begin position="214"/>
        <end position="461"/>
    </location>
</feature>
<proteinExistence type="predicted"/>
<evidence type="ECO:0000256" key="2">
    <source>
        <dbReference type="RuleBase" id="RU363034"/>
    </source>
</evidence>
<dbReference type="WBParaSite" id="L893_g12996.t2">
    <property type="protein sequence ID" value="L893_g12996.t2"/>
    <property type="gene ID" value="L893_g12996"/>
</dbReference>
<dbReference type="InterPro" id="IPR001314">
    <property type="entry name" value="Peptidase_S1A"/>
</dbReference>
<dbReference type="InterPro" id="IPR009003">
    <property type="entry name" value="Peptidase_S1_PA"/>
</dbReference>
<name>A0A1I7Y5X4_9BILA</name>
<dbReference type="InterPro" id="IPR043504">
    <property type="entry name" value="Peptidase_S1_PA_chymotrypsin"/>
</dbReference>
<dbReference type="FunFam" id="2.40.10.10:FF:000068">
    <property type="entry name" value="transmembrane protease serine 2"/>
    <property type="match status" value="1"/>
</dbReference>
<evidence type="ECO:0000313" key="5">
    <source>
        <dbReference type="WBParaSite" id="L893_g12996.t2"/>
    </source>
</evidence>
<protein>
    <submittedName>
        <fullName evidence="5">Peptidase S1 domain-containing protein</fullName>
    </submittedName>
</protein>
<dbReference type="PANTHER" id="PTHR24250:SF50">
    <property type="entry name" value="PEPTIDASE S1 DOMAIN-CONTAINING PROTEIN"/>
    <property type="match status" value="1"/>
</dbReference>
<dbReference type="GO" id="GO:0006508">
    <property type="term" value="P:proteolysis"/>
    <property type="evidence" value="ECO:0007669"/>
    <property type="project" value="UniProtKB-KW"/>
</dbReference>
<dbReference type="PROSITE" id="PS50240">
    <property type="entry name" value="TRYPSIN_DOM"/>
    <property type="match status" value="1"/>
</dbReference>
<accession>A0A1I7Y5X4</accession>
<dbReference type="Gene3D" id="2.40.10.10">
    <property type="entry name" value="Trypsin-like serine proteases"/>
    <property type="match status" value="1"/>
</dbReference>
<dbReference type="SUPFAM" id="SSF50494">
    <property type="entry name" value="Trypsin-like serine proteases"/>
    <property type="match status" value="1"/>
</dbReference>
<dbReference type="AlphaFoldDB" id="A0A1I7Y5X4"/>
<evidence type="ECO:0000256" key="1">
    <source>
        <dbReference type="ARBA" id="ARBA00023157"/>
    </source>
</evidence>
<dbReference type="PANTHER" id="PTHR24250">
    <property type="entry name" value="CHYMOTRYPSIN-RELATED"/>
    <property type="match status" value="1"/>
</dbReference>
<keyword evidence="4" id="KW-1185">Reference proteome</keyword>
<dbReference type="SMART" id="SM00020">
    <property type="entry name" value="Tryp_SPc"/>
    <property type="match status" value="1"/>
</dbReference>